<dbReference type="SMART" id="SM00065">
    <property type="entry name" value="GAF"/>
    <property type="match status" value="1"/>
</dbReference>
<dbReference type="RefSeq" id="WP_173920216.1">
    <property type="nucleotide sequence ID" value="NZ_CADCXY010000002.1"/>
</dbReference>
<dbReference type="Pfam" id="PF01590">
    <property type="entry name" value="GAF"/>
    <property type="match status" value="1"/>
</dbReference>
<protein>
    <recommendedName>
        <fullName evidence="2">diguanylate cyclase</fullName>
        <ecNumber evidence="2">2.7.7.65</ecNumber>
    </recommendedName>
</protein>
<sequence length="605" mass="67124">MTIRTKYPFWRHISLRAQLIAGFLVPLLVVAGLSWIVSVNMQDVQQLSAESDRVAREIAVRKALLKEVVDAETGERGFIITGEEEFLEPYQSAKTNFSQLANEWRELSGASSDPKLKEMEQLFQLWLAEIAEPAIKARAQYGPEAIGSPELEANPSTALVASGRGKQLVDTMRAVIAEAVAEKEQQRETIASRVDERMRFVATLAIVLPVVGVGIGLVLLLLMQMGVVSSIGNLSETASKIEAGDLSARVDETRSDEIGELAKDFNRMAAILELGQRESTILSSFQSMLVSSNDEEETYAAAARALSKLFPSMSGALYLVASSRDLVEMACSWGDHPQTEKWFPPEDCRALRLGRSYRVSDDSAELFCRHVKEDDNAIAFSLCIPLVTRDEVVGTLFLCEPTSGPSAVSAQEIAVAETVAERLALALNNLRLTERLRRESVRDPLTELFNRRYLEETLEREIRRVSRAKKPLSLVALDVDHFKHFNDTFGHEAGDRVLEALAKEMVKIARPEDVACRYGGEEFMLILPEVNLEMAAERAEELRLNIEKLQLSYGGTSLGKVTVSLGVATFPLHSKKKDELMRFADNALYEAKRQGRNKVVVYGAS</sequence>
<comment type="cofactor">
    <cofactor evidence="1">
        <name>Mg(2+)</name>
        <dbReference type="ChEBI" id="CHEBI:18420"/>
    </cofactor>
</comment>
<dbReference type="GO" id="GO:0007165">
    <property type="term" value="P:signal transduction"/>
    <property type="evidence" value="ECO:0007669"/>
    <property type="project" value="InterPro"/>
</dbReference>
<dbReference type="InterPro" id="IPR029787">
    <property type="entry name" value="Nucleotide_cyclase"/>
</dbReference>
<dbReference type="Pfam" id="PF00672">
    <property type="entry name" value="HAMP"/>
    <property type="match status" value="1"/>
</dbReference>
<dbReference type="InterPro" id="IPR029016">
    <property type="entry name" value="GAF-like_dom_sf"/>
</dbReference>
<dbReference type="InterPro" id="IPR000160">
    <property type="entry name" value="GGDEF_dom"/>
</dbReference>
<dbReference type="PANTHER" id="PTHR45138:SF9">
    <property type="entry name" value="DIGUANYLATE CYCLASE DGCM-RELATED"/>
    <property type="match status" value="1"/>
</dbReference>
<dbReference type="SUPFAM" id="SSF158472">
    <property type="entry name" value="HAMP domain-like"/>
    <property type="match status" value="1"/>
</dbReference>
<reference evidence="7 8" key="1">
    <citation type="submission" date="2020-02" db="EMBL/GenBank/DDBJ databases">
        <authorList>
            <person name="Rodrigo-Torres L."/>
            <person name="Arahal R. D."/>
            <person name="Lucena T."/>
        </authorList>
    </citation>
    <scope>NUCLEOTIDE SEQUENCE [LARGE SCALE GENOMIC DNA]</scope>
    <source>
        <strain evidence="7 8">CECT 9734</strain>
    </source>
</reference>
<dbReference type="Pfam" id="PF05227">
    <property type="entry name" value="CHASE3"/>
    <property type="match status" value="1"/>
</dbReference>
<dbReference type="InterPro" id="IPR003660">
    <property type="entry name" value="HAMP_dom"/>
</dbReference>
<dbReference type="EC" id="2.7.7.65" evidence="2"/>
<keyword evidence="4" id="KW-0472">Membrane</keyword>
<dbReference type="CDD" id="cd06225">
    <property type="entry name" value="HAMP"/>
    <property type="match status" value="1"/>
</dbReference>
<dbReference type="Pfam" id="PF00990">
    <property type="entry name" value="GGDEF"/>
    <property type="match status" value="1"/>
</dbReference>
<keyword evidence="4" id="KW-1133">Transmembrane helix</keyword>
<dbReference type="PROSITE" id="PS50885">
    <property type="entry name" value="HAMP"/>
    <property type="match status" value="1"/>
</dbReference>
<evidence type="ECO:0000256" key="3">
    <source>
        <dbReference type="ARBA" id="ARBA00034247"/>
    </source>
</evidence>
<evidence type="ECO:0000313" key="8">
    <source>
        <dbReference type="Proteomes" id="UP000481517"/>
    </source>
</evidence>
<dbReference type="GO" id="GO:0005886">
    <property type="term" value="C:plasma membrane"/>
    <property type="evidence" value="ECO:0007669"/>
    <property type="project" value="TreeGrafter"/>
</dbReference>
<dbReference type="SUPFAM" id="SSF55781">
    <property type="entry name" value="GAF domain-like"/>
    <property type="match status" value="1"/>
</dbReference>
<dbReference type="GO" id="GO:0052621">
    <property type="term" value="F:diguanylate cyclase activity"/>
    <property type="evidence" value="ECO:0007669"/>
    <property type="project" value="UniProtKB-EC"/>
</dbReference>
<evidence type="ECO:0000313" key="7">
    <source>
        <dbReference type="EMBL" id="CAB0150772.1"/>
    </source>
</evidence>
<dbReference type="Proteomes" id="UP000481517">
    <property type="component" value="Unassembled WGS sequence"/>
</dbReference>
<organism evidence="7 8">
    <name type="scientific">Pseudidiomarina piscicola</name>
    <dbReference type="NCBI Taxonomy" id="2614830"/>
    <lineage>
        <taxon>Bacteria</taxon>
        <taxon>Pseudomonadati</taxon>
        <taxon>Pseudomonadota</taxon>
        <taxon>Gammaproteobacteria</taxon>
        <taxon>Alteromonadales</taxon>
        <taxon>Idiomarinaceae</taxon>
        <taxon>Pseudidiomarina</taxon>
    </lineage>
</organism>
<dbReference type="Gene3D" id="6.10.340.10">
    <property type="match status" value="1"/>
</dbReference>
<dbReference type="InterPro" id="IPR050469">
    <property type="entry name" value="Diguanylate_Cyclase"/>
</dbReference>
<dbReference type="SMART" id="SM00267">
    <property type="entry name" value="GGDEF"/>
    <property type="match status" value="1"/>
</dbReference>
<dbReference type="GO" id="GO:1902201">
    <property type="term" value="P:negative regulation of bacterial-type flagellum-dependent cell motility"/>
    <property type="evidence" value="ECO:0007669"/>
    <property type="project" value="TreeGrafter"/>
</dbReference>
<keyword evidence="4" id="KW-0812">Transmembrane</keyword>
<feature type="transmembrane region" description="Helical" evidence="4">
    <location>
        <begin position="200"/>
        <end position="223"/>
    </location>
</feature>
<evidence type="ECO:0000259" key="5">
    <source>
        <dbReference type="PROSITE" id="PS50885"/>
    </source>
</evidence>
<dbReference type="PROSITE" id="PS50887">
    <property type="entry name" value="GGDEF"/>
    <property type="match status" value="1"/>
</dbReference>
<feature type="transmembrane region" description="Helical" evidence="4">
    <location>
        <begin position="20"/>
        <end position="39"/>
    </location>
</feature>
<dbReference type="NCBIfam" id="TIGR00254">
    <property type="entry name" value="GGDEF"/>
    <property type="match status" value="1"/>
</dbReference>
<evidence type="ECO:0000256" key="2">
    <source>
        <dbReference type="ARBA" id="ARBA00012528"/>
    </source>
</evidence>
<dbReference type="CDD" id="cd19410">
    <property type="entry name" value="HK9-like_sensor"/>
    <property type="match status" value="1"/>
</dbReference>
<comment type="catalytic activity">
    <reaction evidence="3">
        <text>2 GTP = 3',3'-c-di-GMP + 2 diphosphate</text>
        <dbReference type="Rhea" id="RHEA:24898"/>
        <dbReference type="ChEBI" id="CHEBI:33019"/>
        <dbReference type="ChEBI" id="CHEBI:37565"/>
        <dbReference type="ChEBI" id="CHEBI:58805"/>
        <dbReference type="EC" id="2.7.7.65"/>
    </reaction>
</comment>
<gene>
    <name evidence="7" type="primary">cph2_5</name>
    <name evidence="7" type="ORF">PSI9734_01211</name>
</gene>
<evidence type="ECO:0000259" key="6">
    <source>
        <dbReference type="PROSITE" id="PS50887"/>
    </source>
</evidence>
<accession>A0A6S6WNM4</accession>
<dbReference type="EMBL" id="CADCXY010000002">
    <property type="protein sequence ID" value="CAB0150772.1"/>
    <property type="molecule type" value="Genomic_DNA"/>
</dbReference>
<dbReference type="PANTHER" id="PTHR45138">
    <property type="entry name" value="REGULATORY COMPONENTS OF SENSORY TRANSDUCTION SYSTEM"/>
    <property type="match status" value="1"/>
</dbReference>
<dbReference type="CDD" id="cd01949">
    <property type="entry name" value="GGDEF"/>
    <property type="match status" value="1"/>
</dbReference>
<keyword evidence="8" id="KW-1185">Reference proteome</keyword>
<dbReference type="FunFam" id="3.30.70.270:FF:000001">
    <property type="entry name" value="Diguanylate cyclase domain protein"/>
    <property type="match status" value="1"/>
</dbReference>
<evidence type="ECO:0000256" key="1">
    <source>
        <dbReference type="ARBA" id="ARBA00001946"/>
    </source>
</evidence>
<feature type="domain" description="HAMP" evidence="5">
    <location>
        <begin position="225"/>
        <end position="277"/>
    </location>
</feature>
<dbReference type="Gene3D" id="3.30.450.40">
    <property type="match status" value="1"/>
</dbReference>
<dbReference type="InterPro" id="IPR007891">
    <property type="entry name" value="CHASE3"/>
</dbReference>
<dbReference type="Gene3D" id="3.30.70.270">
    <property type="match status" value="1"/>
</dbReference>
<dbReference type="GO" id="GO:0043709">
    <property type="term" value="P:cell adhesion involved in single-species biofilm formation"/>
    <property type="evidence" value="ECO:0007669"/>
    <property type="project" value="TreeGrafter"/>
</dbReference>
<dbReference type="InterPro" id="IPR003018">
    <property type="entry name" value="GAF"/>
</dbReference>
<proteinExistence type="predicted"/>
<feature type="domain" description="GGDEF" evidence="6">
    <location>
        <begin position="470"/>
        <end position="604"/>
    </location>
</feature>
<name>A0A6S6WNM4_9GAMM</name>
<dbReference type="SMART" id="SM00304">
    <property type="entry name" value="HAMP"/>
    <property type="match status" value="1"/>
</dbReference>
<dbReference type="SUPFAM" id="SSF55073">
    <property type="entry name" value="Nucleotide cyclase"/>
    <property type="match status" value="1"/>
</dbReference>
<evidence type="ECO:0000256" key="4">
    <source>
        <dbReference type="SAM" id="Phobius"/>
    </source>
</evidence>
<dbReference type="AlphaFoldDB" id="A0A6S6WNM4"/>
<dbReference type="InterPro" id="IPR043128">
    <property type="entry name" value="Rev_trsase/Diguanyl_cyclase"/>
</dbReference>